<dbReference type="Pfam" id="PF03453">
    <property type="entry name" value="MoeA_N"/>
    <property type="match status" value="1"/>
</dbReference>
<dbReference type="FunFam" id="2.170.190.11:FF:000001">
    <property type="entry name" value="Molybdopterin molybdenumtransferase"/>
    <property type="match status" value="1"/>
</dbReference>
<evidence type="ECO:0000256" key="10">
    <source>
        <dbReference type="ARBA" id="ARBA00047317"/>
    </source>
</evidence>
<comment type="function">
    <text evidence="2 11">Catalyzes the insertion of molybdate into adenylated molybdopterin with the concomitant release of AMP.</text>
</comment>
<keyword evidence="7 11" id="KW-0479">Metal-binding</keyword>
<evidence type="ECO:0000259" key="12">
    <source>
        <dbReference type="SMART" id="SM00852"/>
    </source>
</evidence>
<keyword evidence="8 11" id="KW-0460">Magnesium</keyword>
<proteinExistence type="inferred from homology"/>
<evidence type="ECO:0000256" key="7">
    <source>
        <dbReference type="ARBA" id="ARBA00022723"/>
    </source>
</evidence>
<dbReference type="UniPathway" id="UPA00344"/>
<keyword evidence="5 11" id="KW-0500">Molybdenum</keyword>
<dbReference type="Gene3D" id="2.40.340.10">
    <property type="entry name" value="MoeA, C-terminal, domain IV"/>
    <property type="match status" value="1"/>
</dbReference>
<comment type="pathway">
    <text evidence="3 11">Cofactor biosynthesis; molybdopterin biosynthesis.</text>
</comment>
<accession>A0A178YCV3</accession>
<evidence type="ECO:0000256" key="11">
    <source>
        <dbReference type="RuleBase" id="RU365090"/>
    </source>
</evidence>
<dbReference type="GO" id="GO:0005829">
    <property type="term" value="C:cytosol"/>
    <property type="evidence" value="ECO:0007669"/>
    <property type="project" value="TreeGrafter"/>
</dbReference>
<gene>
    <name evidence="13" type="ORF">ATB98_25975</name>
</gene>
<dbReference type="OrthoDB" id="9804758at2"/>
<dbReference type="AlphaFoldDB" id="A0A178YCV3"/>
<keyword evidence="6 11" id="KW-0808">Transferase</keyword>
<dbReference type="STRING" id="36856.ATB98_25975"/>
<evidence type="ECO:0000256" key="4">
    <source>
        <dbReference type="ARBA" id="ARBA00010763"/>
    </source>
</evidence>
<dbReference type="InterPro" id="IPR008284">
    <property type="entry name" value="MoCF_biosynth_CS"/>
</dbReference>
<dbReference type="PANTHER" id="PTHR10192">
    <property type="entry name" value="MOLYBDOPTERIN BIOSYNTHESIS PROTEIN"/>
    <property type="match status" value="1"/>
</dbReference>
<evidence type="ECO:0000256" key="9">
    <source>
        <dbReference type="ARBA" id="ARBA00023150"/>
    </source>
</evidence>
<dbReference type="InterPro" id="IPR038987">
    <property type="entry name" value="MoeA-like"/>
</dbReference>
<dbReference type="InterPro" id="IPR036688">
    <property type="entry name" value="MoeA_C_domain_IV_sf"/>
</dbReference>
<comment type="catalytic activity">
    <reaction evidence="10">
        <text>adenylyl-molybdopterin + molybdate = Mo-molybdopterin + AMP + H(+)</text>
        <dbReference type="Rhea" id="RHEA:35047"/>
        <dbReference type="ChEBI" id="CHEBI:15378"/>
        <dbReference type="ChEBI" id="CHEBI:36264"/>
        <dbReference type="ChEBI" id="CHEBI:62727"/>
        <dbReference type="ChEBI" id="CHEBI:71302"/>
        <dbReference type="ChEBI" id="CHEBI:456215"/>
        <dbReference type="EC" id="2.10.1.1"/>
    </reaction>
</comment>
<sequence>MSLLSVEEALNRVVTKARPPHRTERLPLHDCLGRVLAEDVAAQLTHPPFDNSAMDGYAVRHADIAEVGAELIVVGESAAGRGFRGDVKSGEAVRIFTGAPLPAGADTVIIQEDVERLPDGRIRTQFAPAKGRHIRLAGQDFREGEIALAAGQVLDAGRLTLAASMNHQSLPVFQRPKIAIIATGDELLPPGSIPGADQIIASNSFGVAAIARENGADILDLGIVPDDRAAIAAAVAAAQSAGADVLVTLGGASVGEHDLVQSTLVGCGMTLDFWRIAMRPGKPLMVGELAGMSVLGLPGNPVSSLVCALLFLEPLTRKLAHLPPRTRLATARLAVTLPANDRRQDYVRARLTVAPDGLLLAQPFSRQDSSMVSVFALSEGLIVRPPNAPEAAAGEACTVLKLRDPAYAEGQ</sequence>
<evidence type="ECO:0000313" key="13">
    <source>
        <dbReference type="EMBL" id="OAP45338.1"/>
    </source>
</evidence>
<evidence type="ECO:0000256" key="5">
    <source>
        <dbReference type="ARBA" id="ARBA00022505"/>
    </source>
</evidence>
<dbReference type="InterPro" id="IPR005110">
    <property type="entry name" value="MoeA_linker/N"/>
</dbReference>
<dbReference type="FunFam" id="3.40.980.10:FF:000004">
    <property type="entry name" value="Molybdopterin molybdenumtransferase"/>
    <property type="match status" value="1"/>
</dbReference>
<protein>
    <recommendedName>
        <fullName evidence="11">Molybdopterin molybdenumtransferase</fullName>
        <ecNumber evidence="11">2.10.1.1</ecNumber>
    </recommendedName>
</protein>
<evidence type="ECO:0000256" key="8">
    <source>
        <dbReference type="ARBA" id="ARBA00022842"/>
    </source>
</evidence>
<evidence type="ECO:0000256" key="2">
    <source>
        <dbReference type="ARBA" id="ARBA00002901"/>
    </source>
</evidence>
<feature type="domain" description="MoaB/Mog" evidence="12">
    <location>
        <begin position="179"/>
        <end position="318"/>
    </location>
</feature>
<dbReference type="Gene3D" id="3.90.105.10">
    <property type="entry name" value="Molybdopterin biosynthesis moea protein, domain 2"/>
    <property type="match status" value="1"/>
</dbReference>
<evidence type="ECO:0000256" key="6">
    <source>
        <dbReference type="ARBA" id="ARBA00022679"/>
    </source>
</evidence>
<name>A0A178YCV3_SINSA</name>
<dbReference type="Proteomes" id="UP000078507">
    <property type="component" value="Unassembled WGS sequence"/>
</dbReference>
<dbReference type="CDD" id="cd00887">
    <property type="entry name" value="MoeA"/>
    <property type="match status" value="1"/>
</dbReference>
<dbReference type="Gene3D" id="3.40.980.10">
    <property type="entry name" value="MoaB/Mog-like domain"/>
    <property type="match status" value="1"/>
</dbReference>
<reference evidence="13 14" key="1">
    <citation type="submission" date="2015-11" db="EMBL/GenBank/DDBJ databases">
        <title>Ensifer anhuiense sp. nov., an effective nitrogen fixation bacterium with Glycine soja.</title>
        <authorList>
            <person name="Yan H."/>
            <person name="Chen W."/>
        </authorList>
    </citation>
    <scope>NUCLEOTIDE SEQUENCE [LARGE SCALE GENOMIC DNA]</scope>
    <source>
        <strain evidence="13 14">LMG 7837</strain>
    </source>
</reference>
<evidence type="ECO:0000256" key="3">
    <source>
        <dbReference type="ARBA" id="ARBA00005046"/>
    </source>
</evidence>
<dbReference type="SMART" id="SM00852">
    <property type="entry name" value="MoCF_biosynth"/>
    <property type="match status" value="1"/>
</dbReference>
<dbReference type="EMBL" id="LNQB01000072">
    <property type="protein sequence ID" value="OAP45338.1"/>
    <property type="molecule type" value="Genomic_DNA"/>
</dbReference>
<dbReference type="SUPFAM" id="SSF63882">
    <property type="entry name" value="MoeA N-terminal region -like"/>
    <property type="match status" value="1"/>
</dbReference>
<comment type="cofactor">
    <cofactor evidence="1 11">
        <name>Mg(2+)</name>
        <dbReference type="ChEBI" id="CHEBI:18420"/>
    </cofactor>
</comment>
<organism evidence="13 14">
    <name type="scientific">Sinorhizobium saheli</name>
    <dbReference type="NCBI Taxonomy" id="36856"/>
    <lineage>
        <taxon>Bacteria</taxon>
        <taxon>Pseudomonadati</taxon>
        <taxon>Pseudomonadota</taxon>
        <taxon>Alphaproteobacteria</taxon>
        <taxon>Hyphomicrobiales</taxon>
        <taxon>Rhizobiaceae</taxon>
        <taxon>Sinorhizobium/Ensifer group</taxon>
        <taxon>Sinorhizobium</taxon>
    </lineage>
</organism>
<comment type="caution">
    <text evidence="13">The sequence shown here is derived from an EMBL/GenBank/DDBJ whole genome shotgun (WGS) entry which is preliminary data.</text>
</comment>
<dbReference type="GO" id="GO:0006777">
    <property type="term" value="P:Mo-molybdopterin cofactor biosynthetic process"/>
    <property type="evidence" value="ECO:0007669"/>
    <property type="project" value="UniProtKB-UniRule"/>
</dbReference>
<dbReference type="RefSeq" id="WP_066874064.1">
    <property type="nucleotide sequence ID" value="NZ_LNQB01000072.1"/>
</dbReference>
<dbReference type="GO" id="GO:0061599">
    <property type="term" value="F:molybdopterin molybdotransferase activity"/>
    <property type="evidence" value="ECO:0007669"/>
    <property type="project" value="UniProtKB-UniRule"/>
</dbReference>
<dbReference type="InterPro" id="IPR036135">
    <property type="entry name" value="MoeA_linker/N_sf"/>
</dbReference>
<dbReference type="InterPro" id="IPR036425">
    <property type="entry name" value="MoaB/Mog-like_dom_sf"/>
</dbReference>
<keyword evidence="9 11" id="KW-0501">Molybdenum cofactor biosynthesis</keyword>
<evidence type="ECO:0000256" key="1">
    <source>
        <dbReference type="ARBA" id="ARBA00001946"/>
    </source>
</evidence>
<dbReference type="Pfam" id="PF00994">
    <property type="entry name" value="MoCF_biosynth"/>
    <property type="match status" value="1"/>
</dbReference>
<keyword evidence="14" id="KW-1185">Reference proteome</keyword>
<dbReference type="GO" id="GO:0046872">
    <property type="term" value="F:metal ion binding"/>
    <property type="evidence" value="ECO:0007669"/>
    <property type="project" value="UniProtKB-UniRule"/>
</dbReference>
<dbReference type="InterPro" id="IPR005111">
    <property type="entry name" value="MoeA_C_domain_IV"/>
</dbReference>
<dbReference type="SUPFAM" id="SSF53218">
    <property type="entry name" value="Molybdenum cofactor biosynthesis proteins"/>
    <property type="match status" value="1"/>
</dbReference>
<dbReference type="Pfam" id="PF03454">
    <property type="entry name" value="MoeA_C"/>
    <property type="match status" value="1"/>
</dbReference>
<dbReference type="SUPFAM" id="SSF63867">
    <property type="entry name" value="MoeA C-terminal domain-like"/>
    <property type="match status" value="1"/>
</dbReference>
<dbReference type="NCBIfam" id="NF045515">
    <property type="entry name" value="Glp_gephyrin"/>
    <property type="match status" value="1"/>
</dbReference>
<evidence type="ECO:0000313" key="14">
    <source>
        <dbReference type="Proteomes" id="UP000078507"/>
    </source>
</evidence>
<dbReference type="InterPro" id="IPR001453">
    <property type="entry name" value="MoaB/Mog_dom"/>
</dbReference>
<dbReference type="PROSITE" id="PS01079">
    <property type="entry name" value="MOCF_BIOSYNTHESIS_2"/>
    <property type="match status" value="1"/>
</dbReference>
<dbReference type="PANTHER" id="PTHR10192:SF5">
    <property type="entry name" value="GEPHYRIN"/>
    <property type="match status" value="1"/>
</dbReference>
<dbReference type="Gene3D" id="2.170.190.11">
    <property type="entry name" value="Molybdopterin biosynthesis moea protein, domain 3"/>
    <property type="match status" value="1"/>
</dbReference>
<dbReference type="EC" id="2.10.1.1" evidence="11"/>
<comment type="similarity">
    <text evidence="4 11">Belongs to the MoeA family.</text>
</comment>